<dbReference type="AlphaFoldDB" id="A0A016S6M1"/>
<name>A0A016S6M1_9BILA</name>
<organism evidence="1 2">
    <name type="scientific">Ancylostoma ceylanicum</name>
    <dbReference type="NCBI Taxonomy" id="53326"/>
    <lineage>
        <taxon>Eukaryota</taxon>
        <taxon>Metazoa</taxon>
        <taxon>Ecdysozoa</taxon>
        <taxon>Nematoda</taxon>
        <taxon>Chromadorea</taxon>
        <taxon>Rhabditida</taxon>
        <taxon>Rhabditina</taxon>
        <taxon>Rhabditomorpha</taxon>
        <taxon>Strongyloidea</taxon>
        <taxon>Ancylostomatidae</taxon>
        <taxon>Ancylostomatinae</taxon>
        <taxon>Ancylostoma</taxon>
    </lineage>
</organism>
<sequence>MEILNKNVMYPFDLSNLFSTDSEDRLQYQPPESKKRVGQHLISFLFSLWGMQLPAMTLEWVREEFVLDRKVCKE</sequence>
<keyword evidence="2" id="KW-1185">Reference proteome</keyword>
<dbReference type="Proteomes" id="UP000024635">
    <property type="component" value="Unassembled WGS sequence"/>
</dbReference>
<reference evidence="2" key="1">
    <citation type="journal article" date="2015" name="Nat. Genet.">
        <title>The genome and transcriptome of the zoonotic hookworm Ancylostoma ceylanicum identify infection-specific gene families.</title>
        <authorList>
            <person name="Schwarz E.M."/>
            <person name="Hu Y."/>
            <person name="Antoshechkin I."/>
            <person name="Miller M.M."/>
            <person name="Sternberg P.W."/>
            <person name="Aroian R.V."/>
        </authorList>
    </citation>
    <scope>NUCLEOTIDE SEQUENCE</scope>
    <source>
        <strain evidence="2">HY135</strain>
    </source>
</reference>
<accession>A0A016S6M1</accession>
<evidence type="ECO:0000313" key="2">
    <source>
        <dbReference type="Proteomes" id="UP000024635"/>
    </source>
</evidence>
<gene>
    <name evidence="1" type="primary">Acey_s0289.g1514</name>
    <name evidence="1" type="ORF">Y032_0289g1514</name>
</gene>
<proteinExistence type="predicted"/>
<evidence type="ECO:0000313" key="1">
    <source>
        <dbReference type="EMBL" id="EYB85894.1"/>
    </source>
</evidence>
<comment type="caution">
    <text evidence="1">The sequence shown here is derived from an EMBL/GenBank/DDBJ whole genome shotgun (WGS) entry which is preliminary data.</text>
</comment>
<dbReference type="EMBL" id="JARK01001625">
    <property type="protein sequence ID" value="EYB85894.1"/>
    <property type="molecule type" value="Genomic_DNA"/>
</dbReference>
<protein>
    <submittedName>
        <fullName evidence="1">Uncharacterized protein</fullName>
    </submittedName>
</protein>